<comment type="similarity">
    <text evidence="5">Belongs to the TRAFAC class TrmE-Era-EngA-EngB-Septin-like GTPase superfamily. AIG1/Toc34/Toc159-like paraseptin GTPase family. IAN subfamily.</text>
</comment>
<dbReference type="GO" id="GO:0005794">
    <property type="term" value="C:Golgi apparatus"/>
    <property type="evidence" value="ECO:0007669"/>
    <property type="project" value="UniProtKB-SubCell"/>
</dbReference>
<dbReference type="GO" id="GO:0005829">
    <property type="term" value="C:cytosol"/>
    <property type="evidence" value="ECO:0007669"/>
    <property type="project" value="UniProtKB-SubCell"/>
</dbReference>
<keyword evidence="8" id="KW-0547">Nucleotide-binding</keyword>
<evidence type="ECO:0000256" key="6">
    <source>
        <dbReference type="ARBA" id="ARBA00022490"/>
    </source>
</evidence>
<feature type="compositionally biased region" description="Polar residues" evidence="16">
    <location>
        <begin position="277"/>
        <end position="286"/>
    </location>
</feature>
<gene>
    <name evidence="18" type="ORF">PHYPO_G00168700</name>
</gene>
<sequence length="554" mass="62314">MATAPPFPVSVAGPSPTAADSTIRILLLGRSGSGKSSSGNTILGEKVFISPKRYKEKVTKTCEEHTRHVAGRKVCVIDTPDLLDPDVTEDELKREKDKLVSLCQSGLHAVLLVVPVGEELQNEEEMLEFIKELFSPDIQKFIIVLFTRGDDLEEDETIEQHIQEQGEELKQLIERCCGHFHVFNNRKLVEDQVTELLDKIENSVKNNGGTFVMGQRRRNSMDREIHFSEDTKGAGTSESQQHPEGKAQRRLVLLGKTGVGKSATGNTILGRNVFASEPSSSSQTRECSAEKTERGDKHIIVIDTPGLFDTKLSQEDVIKEIVKCMTYSSPGPHAFLIVIRIGRFTPEEKETMKQLKEVFGANAERFTMILFTCKDELEKKKQTIEQYLKDGDPELKALVESCGNRFYCVNNNAASYTQFKDLMGKIESLVAQNKGNHFTEESFEGLEQSLVEIQNKKLEEKLKPYSQEQKNQTEWQKIYWSLLEESRSEAQEILIADMYIGAFAKLFRKIQVTSEERESAIKAAESKGVNRRKAVRAAIKATGKLARQKMCGVQ</sequence>
<keyword evidence="7" id="KW-0677">Repeat</keyword>
<evidence type="ECO:0000259" key="17">
    <source>
        <dbReference type="PROSITE" id="PS51720"/>
    </source>
</evidence>
<feature type="domain" description="AIG1-type G" evidence="17">
    <location>
        <begin position="20"/>
        <end position="221"/>
    </location>
</feature>
<dbReference type="GO" id="GO:0005525">
    <property type="term" value="F:GTP binding"/>
    <property type="evidence" value="ECO:0007669"/>
    <property type="project" value="UniProtKB-KW"/>
</dbReference>
<comment type="subcellular location">
    <subcellularLocation>
        <location evidence="3">Cytoplasm</location>
        <location evidence="3">Cytosol</location>
    </subcellularLocation>
    <subcellularLocation>
        <location evidence="2">Endoplasmic reticulum</location>
    </subcellularLocation>
    <subcellularLocation>
        <location evidence="4">Golgi apparatus</location>
    </subcellularLocation>
    <subcellularLocation>
        <location evidence="1">Mitochondrion</location>
    </subcellularLocation>
</comment>
<evidence type="ECO:0000313" key="19">
    <source>
        <dbReference type="Proteomes" id="UP000327468"/>
    </source>
</evidence>
<evidence type="ECO:0000256" key="7">
    <source>
        <dbReference type="ARBA" id="ARBA00022737"/>
    </source>
</evidence>
<dbReference type="FunFam" id="3.40.50.300:FF:000536">
    <property type="entry name" value="GTPase IMAP family member 8"/>
    <property type="match status" value="1"/>
</dbReference>
<dbReference type="AlphaFoldDB" id="A0A5N5JFC8"/>
<comment type="caution">
    <text evidence="18">The sequence shown here is derived from an EMBL/GenBank/DDBJ whole genome shotgun (WGS) entry which is preliminary data.</text>
</comment>
<reference evidence="18 19" key="1">
    <citation type="submission" date="2019-06" db="EMBL/GenBank/DDBJ databases">
        <title>A chromosome-scale genome assembly of the striped catfish, Pangasianodon hypophthalmus.</title>
        <authorList>
            <person name="Wen M."/>
            <person name="Zahm M."/>
            <person name="Roques C."/>
            <person name="Cabau C."/>
            <person name="Klopp C."/>
            <person name="Donnadieu C."/>
            <person name="Jouanno E."/>
            <person name="Avarre J.-C."/>
            <person name="Campet M."/>
            <person name="Ha T.T.T."/>
            <person name="Dugue R."/>
            <person name="Lampietro C."/>
            <person name="Louis A."/>
            <person name="Herpin A."/>
            <person name="Echchiki A."/>
            <person name="Berthelot C."/>
            <person name="Parey E."/>
            <person name="Roest-Crollius H."/>
            <person name="Braasch I."/>
            <person name="Postlethwait J."/>
            <person name="Bobe J."/>
            <person name="Montfort J."/>
            <person name="Bouchez O."/>
            <person name="Begum T."/>
            <person name="Schartl M."/>
            <person name="Guiguen Y."/>
        </authorList>
    </citation>
    <scope>NUCLEOTIDE SEQUENCE [LARGE SCALE GENOMIC DNA]</scope>
    <source>
        <strain evidence="18 19">Indonesia</strain>
        <tissue evidence="18">Blood</tissue>
    </source>
</reference>
<evidence type="ECO:0000256" key="3">
    <source>
        <dbReference type="ARBA" id="ARBA00004514"/>
    </source>
</evidence>
<protein>
    <recommendedName>
        <fullName evidence="14">GTPase IMAP family member 8</fullName>
    </recommendedName>
    <alternativeName>
        <fullName evidence="15">Immune-associated nucleotide-binding protein 9</fullName>
    </alternativeName>
</protein>
<evidence type="ECO:0000256" key="11">
    <source>
        <dbReference type="ARBA" id="ARBA00023128"/>
    </source>
</evidence>
<evidence type="ECO:0000256" key="9">
    <source>
        <dbReference type="ARBA" id="ARBA00022824"/>
    </source>
</evidence>
<dbReference type="PANTHER" id="PTHR10903:SF188">
    <property type="entry name" value="GTPASE IMAP FAMILY MEMBER 2-LIKE-RELATED"/>
    <property type="match status" value="1"/>
</dbReference>
<evidence type="ECO:0000256" key="10">
    <source>
        <dbReference type="ARBA" id="ARBA00023034"/>
    </source>
</evidence>
<dbReference type="FunFam" id="3.40.50.300:FF:000366">
    <property type="entry name" value="GTPase, IMAP family member 2"/>
    <property type="match status" value="1"/>
</dbReference>
<feature type="domain" description="AIG1-type G" evidence="17">
    <location>
        <begin position="246"/>
        <end position="447"/>
    </location>
</feature>
<dbReference type="Proteomes" id="UP000327468">
    <property type="component" value="Chromosome 29"/>
</dbReference>
<evidence type="ECO:0000256" key="14">
    <source>
        <dbReference type="ARBA" id="ARBA00073539"/>
    </source>
</evidence>
<dbReference type="EMBL" id="VFJC01000030">
    <property type="protein sequence ID" value="KAB5517572.1"/>
    <property type="molecule type" value="Genomic_DNA"/>
</dbReference>
<feature type="region of interest" description="Disordered" evidence="16">
    <location>
        <begin position="274"/>
        <end position="294"/>
    </location>
</feature>
<evidence type="ECO:0000256" key="15">
    <source>
        <dbReference type="ARBA" id="ARBA00077278"/>
    </source>
</evidence>
<keyword evidence="12" id="KW-0342">GTP-binding</keyword>
<proteinExistence type="inferred from homology"/>
<keyword evidence="10" id="KW-0333">Golgi apparatus</keyword>
<dbReference type="CDD" id="cd01852">
    <property type="entry name" value="AIG1"/>
    <property type="match status" value="1"/>
</dbReference>
<evidence type="ECO:0000256" key="2">
    <source>
        <dbReference type="ARBA" id="ARBA00004240"/>
    </source>
</evidence>
<dbReference type="Gene3D" id="3.40.50.300">
    <property type="entry name" value="P-loop containing nucleotide triphosphate hydrolases"/>
    <property type="match status" value="2"/>
</dbReference>
<evidence type="ECO:0000256" key="13">
    <source>
        <dbReference type="ARBA" id="ARBA00056809"/>
    </source>
</evidence>
<dbReference type="InterPro" id="IPR045058">
    <property type="entry name" value="GIMA/IAN/Toc"/>
</dbReference>
<dbReference type="Pfam" id="PF04548">
    <property type="entry name" value="AIG1"/>
    <property type="match status" value="2"/>
</dbReference>
<accession>A0A5N5JFC8</accession>
<evidence type="ECO:0000256" key="4">
    <source>
        <dbReference type="ARBA" id="ARBA00004555"/>
    </source>
</evidence>
<evidence type="ECO:0000313" key="18">
    <source>
        <dbReference type="EMBL" id="KAB5517572.1"/>
    </source>
</evidence>
<dbReference type="PANTHER" id="PTHR10903">
    <property type="entry name" value="GTPASE, IMAP FAMILY MEMBER-RELATED"/>
    <property type="match status" value="1"/>
</dbReference>
<dbReference type="GO" id="GO:0005783">
    <property type="term" value="C:endoplasmic reticulum"/>
    <property type="evidence" value="ECO:0007669"/>
    <property type="project" value="UniProtKB-SubCell"/>
</dbReference>
<name>A0A5N5JFC8_PANHP</name>
<dbReference type="InterPro" id="IPR006703">
    <property type="entry name" value="G_AIG1"/>
</dbReference>
<evidence type="ECO:0000256" key="8">
    <source>
        <dbReference type="ARBA" id="ARBA00022741"/>
    </source>
</evidence>
<evidence type="ECO:0000256" key="16">
    <source>
        <dbReference type="SAM" id="MobiDB-lite"/>
    </source>
</evidence>
<dbReference type="PROSITE" id="PS51720">
    <property type="entry name" value="G_AIG1"/>
    <property type="match status" value="2"/>
</dbReference>
<evidence type="ECO:0000256" key="1">
    <source>
        <dbReference type="ARBA" id="ARBA00004173"/>
    </source>
</evidence>
<organism evidence="18 19">
    <name type="scientific">Pangasianodon hypophthalmus</name>
    <name type="common">Striped catfish</name>
    <name type="synonym">Helicophagus hypophthalmus</name>
    <dbReference type="NCBI Taxonomy" id="310915"/>
    <lineage>
        <taxon>Eukaryota</taxon>
        <taxon>Metazoa</taxon>
        <taxon>Chordata</taxon>
        <taxon>Craniata</taxon>
        <taxon>Vertebrata</taxon>
        <taxon>Euteleostomi</taxon>
        <taxon>Actinopterygii</taxon>
        <taxon>Neopterygii</taxon>
        <taxon>Teleostei</taxon>
        <taxon>Ostariophysi</taxon>
        <taxon>Siluriformes</taxon>
        <taxon>Pangasiidae</taxon>
        <taxon>Pangasianodon</taxon>
    </lineage>
</organism>
<dbReference type="InterPro" id="IPR027417">
    <property type="entry name" value="P-loop_NTPase"/>
</dbReference>
<keyword evidence="9" id="KW-0256">Endoplasmic reticulum</keyword>
<evidence type="ECO:0000256" key="12">
    <source>
        <dbReference type="ARBA" id="ARBA00023134"/>
    </source>
</evidence>
<dbReference type="SUPFAM" id="SSF52540">
    <property type="entry name" value="P-loop containing nucleoside triphosphate hydrolases"/>
    <property type="match status" value="2"/>
</dbReference>
<keyword evidence="19" id="KW-1185">Reference proteome</keyword>
<comment type="function">
    <text evidence="13">Exerts an anti-apoptotic effect in the immune system and is involved in responses to infections.</text>
</comment>
<evidence type="ECO:0000256" key="5">
    <source>
        <dbReference type="ARBA" id="ARBA00008535"/>
    </source>
</evidence>
<keyword evidence="11" id="KW-0496">Mitochondrion</keyword>
<keyword evidence="6" id="KW-0963">Cytoplasm</keyword>
<dbReference type="GO" id="GO:0005739">
    <property type="term" value="C:mitochondrion"/>
    <property type="evidence" value="ECO:0007669"/>
    <property type="project" value="UniProtKB-SubCell"/>
</dbReference>